<protein>
    <submittedName>
        <fullName evidence="1">Uncharacterized protein</fullName>
    </submittedName>
</protein>
<accession>A0ACC0ZIF0</accession>
<comment type="caution">
    <text evidence="1">The sequence shown here is derived from an EMBL/GenBank/DDBJ whole genome shotgun (WGS) entry which is preliminary data.</text>
</comment>
<evidence type="ECO:0000313" key="2">
    <source>
        <dbReference type="Proteomes" id="UP001163603"/>
    </source>
</evidence>
<proteinExistence type="predicted"/>
<gene>
    <name evidence="1" type="ORF">Pint_00272</name>
</gene>
<organism evidence="1 2">
    <name type="scientific">Pistacia integerrima</name>
    <dbReference type="NCBI Taxonomy" id="434235"/>
    <lineage>
        <taxon>Eukaryota</taxon>
        <taxon>Viridiplantae</taxon>
        <taxon>Streptophyta</taxon>
        <taxon>Embryophyta</taxon>
        <taxon>Tracheophyta</taxon>
        <taxon>Spermatophyta</taxon>
        <taxon>Magnoliopsida</taxon>
        <taxon>eudicotyledons</taxon>
        <taxon>Gunneridae</taxon>
        <taxon>Pentapetalae</taxon>
        <taxon>rosids</taxon>
        <taxon>malvids</taxon>
        <taxon>Sapindales</taxon>
        <taxon>Anacardiaceae</taxon>
        <taxon>Pistacia</taxon>
    </lineage>
</organism>
<dbReference type="EMBL" id="CM047736">
    <property type="protein sequence ID" value="KAJ0052568.1"/>
    <property type="molecule type" value="Genomic_DNA"/>
</dbReference>
<evidence type="ECO:0000313" key="1">
    <source>
        <dbReference type="EMBL" id="KAJ0052568.1"/>
    </source>
</evidence>
<sequence>MNHEEIVISSMEGSNGDYERLGENSRHEEPGESVPKSWKRFVKWIALCVLLMILIIILIIWVVPLFTKKVIVPIIKWEMATFSPPSLATVIVASLAIFPVVLLPSTPSMWMAGMTFGYGIGFLLVIAGITVGVSLPYFIGSLFQSRINEYLKKYPKEASILRGAAEGNWIHQFRAVTLIRVSPFPYPIFNYTVVATDIVYSAYFLGSLVGIVPDVIIALYSGILIGSIADATQDPESHSIWHIIFKVVGFSLAVAATFVIGLYTKRRLDQLKEGA</sequence>
<dbReference type="Proteomes" id="UP001163603">
    <property type="component" value="Chromosome 1"/>
</dbReference>
<reference evidence="2" key="1">
    <citation type="journal article" date="2023" name="G3 (Bethesda)">
        <title>Genome assembly and association tests identify interacting loci associated with vigor, precocity, and sex in interspecific pistachio rootstocks.</title>
        <authorList>
            <person name="Palmer W."/>
            <person name="Jacygrad E."/>
            <person name="Sagayaradj S."/>
            <person name="Cavanaugh K."/>
            <person name="Han R."/>
            <person name="Bertier L."/>
            <person name="Beede B."/>
            <person name="Kafkas S."/>
            <person name="Golino D."/>
            <person name="Preece J."/>
            <person name="Michelmore R."/>
        </authorList>
    </citation>
    <scope>NUCLEOTIDE SEQUENCE [LARGE SCALE GENOMIC DNA]</scope>
</reference>
<keyword evidence="2" id="KW-1185">Reference proteome</keyword>
<name>A0ACC0ZIF0_9ROSI</name>